<dbReference type="SUPFAM" id="SSF58104">
    <property type="entry name" value="Methyl-accepting chemotaxis protein (MCP) signaling domain"/>
    <property type="match status" value="1"/>
</dbReference>
<name>A0ABV4DWH3_9CLOT</name>
<dbReference type="PROSITE" id="PS50111">
    <property type="entry name" value="CHEMOTAXIS_TRANSDUC_2"/>
    <property type="match status" value="1"/>
</dbReference>
<feature type="domain" description="HAMP" evidence="6">
    <location>
        <begin position="62"/>
        <end position="114"/>
    </location>
</feature>
<dbReference type="SMART" id="SM00283">
    <property type="entry name" value="MA"/>
    <property type="match status" value="1"/>
</dbReference>
<evidence type="ECO:0000256" key="2">
    <source>
        <dbReference type="ARBA" id="ARBA00029447"/>
    </source>
</evidence>
<dbReference type="PANTHER" id="PTHR32089">
    <property type="entry name" value="METHYL-ACCEPTING CHEMOTAXIS PROTEIN MCPB"/>
    <property type="match status" value="1"/>
</dbReference>
<proteinExistence type="inferred from homology"/>
<keyword evidence="1 3" id="KW-0807">Transducer</keyword>
<feature type="domain" description="Methyl-accepting transducer" evidence="5">
    <location>
        <begin position="133"/>
        <end position="384"/>
    </location>
</feature>
<dbReference type="InterPro" id="IPR004089">
    <property type="entry name" value="MCPsignal_dom"/>
</dbReference>
<keyword evidence="4" id="KW-1133">Transmembrane helix</keyword>
<dbReference type="RefSeq" id="WP_369868891.1">
    <property type="nucleotide sequence ID" value="NZ_JBGFFE010000009.1"/>
</dbReference>
<evidence type="ECO:0000256" key="4">
    <source>
        <dbReference type="SAM" id="Phobius"/>
    </source>
</evidence>
<feature type="transmembrane region" description="Helical" evidence="4">
    <location>
        <begin position="12"/>
        <end position="34"/>
    </location>
</feature>
<evidence type="ECO:0000313" key="8">
    <source>
        <dbReference type="Proteomes" id="UP001565220"/>
    </source>
</evidence>
<evidence type="ECO:0000256" key="1">
    <source>
        <dbReference type="ARBA" id="ARBA00023224"/>
    </source>
</evidence>
<comment type="caution">
    <text evidence="7">The sequence shown here is derived from an EMBL/GenBank/DDBJ whole genome shotgun (WGS) entry which is preliminary data.</text>
</comment>
<keyword evidence="8" id="KW-1185">Reference proteome</keyword>
<reference evidence="7 8" key="1">
    <citation type="submission" date="2024-08" db="EMBL/GenBank/DDBJ databases">
        <title>Clostridium lapicellarii sp. nov., and Clostridium renhuaiense sp. nov., two species isolated from the mud in a fermentation cellar used for producing sauce-flavour Chinese liquors.</title>
        <authorList>
            <person name="Yang F."/>
            <person name="Wang H."/>
            <person name="Chen L.Q."/>
            <person name="Zhou N."/>
            <person name="Lu J.J."/>
            <person name="Pu X.X."/>
            <person name="Wan B."/>
            <person name="Wang L."/>
            <person name="Liu S.J."/>
        </authorList>
    </citation>
    <scope>NUCLEOTIDE SEQUENCE [LARGE SCALE GENOMIC DNA]</scope>
    <source>
        <strain evidence="7 8">MT-113</strain>
    </source>
</reference>
<protein>
    <submittedName>
        <fullName evidence="7">Methyl-accepting chemotaxis protein</fullName>
    </submittedName>
</protein>
<evidence type="ECO:0000259" key="5">
    <source>
        <dbReference type="PROSITE" id="PS50111"/>
    </source>
</evidence>
<dbReference type="Gene3D" id="1.10.287.950">
    <property type="entry name" value="Methyl-accepting chemotaxis protein"/>
    <property type="match status" value="1"/>
</dbReference>
<organism evidence="7 8">
    <name type="scientific">Clostridium lapidicellarium</name>
    <dbReference type="NCBI Taxonomy" id="3240931"/>
    <lineage>
        <taxon>Bacteria</taxon>
        <taxon>Bacillati</taxon>
        <taxon>Bacillota</taxon>
        <taxon>Clostridia</taxon>
        <taxon>Eubacteriales</taxon>
        <taxon>Clostridiaceae</taxon>
        <taxon>Clostridium</taxon>
    </lineage>
</organism>
<sequence>MIFLKDMKMKTKLSLCFGIMVAIIVAIGIVGIFSFAYKDIVTVILIIVGIACALIFQIFIPRYMDRSLMKIVSAAENLSKFDFTCSCKTDRNDEFGRTFKAIDRAQENLKGFVKEIEKKFHNMSSSSEDLSAVAEELSAKSGEIDNSVSGVASGIEENSAAVEEITASVEEVNSSISELSQKALEGSTNANKFKKRASITKKQGQDAVEESHKLYESKANNVIKAIEDGKVVENIKVMADTIADIAEQTNLLALNASIESARAGEQGKGFAVVANEVGQLAEQSSKAVVGIQDTIEKVQEAFKNLAQHSKDVLKFVNENVSNRFKNFEKLGNKYYEDADFLSKMSDEMASMSEELAATINQVSEAVQNVANTSQKSSSHVESVKSSMDEAAKATEQVALSAQTQSELAQKLNKMLSKFKV</sequence>
<keyword evidence="4" id="KW-0812">Transmembrane</keyword>
<dbReference type="EMBL" id="JBGFFE010000009">
    <property type="protein sequence ID" value="MEY8763599.1"/>
    <property type="molecule type" value="Genomic_DNA"/>
</dbReference>
<dbReference type="PANTHER" id="PTHR32089:SF112">
    <property type="entry name" value="LYSOZYME-LIKE PROTEIN-RELATED"/>
    <property type="match status" value="1"/>
</dbReference>
<keyword evidence="4" id="KW-0472">Membrane</keyword>
<evidence type="ECO:0000313" key="7">
    <source>
        <dbReference type="EMBL" id="MEY8763599.1"/>
    </source>
</evidence>
<dbReference type="PROSITE" id="PS50885">
    <property type="entry name" value="HAMP"/>
    <property type="match status" value="1"/>
</dbReference>
<evidence type="ECO:0000259" key="6">
    <source>
        <dbReference type="PROSITE" id="PS50885"/>
    </source>
</evidence>
<dbReference type="InterPro" id="IPR003660">
    <property type="entry name" value="HAMP_dom"/>
</dbReference>
<gene>
    <name evidence="7" type="ORF">AB8S09_08095</name>
</gene>
<comment type="similarity">
    <text evidence="2">Belongs to the methyl-accepting chemotaxis (MCP) protein family.</text>
</comment>
<feature type="transmembrane region" description="Helical" evidence="4">
    <location>
        <begin position="40"/>
        <end position="60"/>
    </location>
</feature>
<accession>A0ABV4DWH3</accession>
<dbReference type="Pfam" id="PF00015">
    <property type="entry name" value="MCPsignal"/>
    <property type="match status" value="1"/>
</dbReference>
<evidence type="ECO:0000256" key="3">
    <source>
        <dbReference type="PROSITE-ProRule" id="PRU00284"/>
    </source>
</evidence>
<dbReference type="Proteomes" id="UP001565220">
    <property type="component" value="Unassembled WGS sequence"/>
</dbReference>